<keyword evidence="4 7" id="KW-0256">Endoplasmic reticulum</keyword>
<evidence type="ECO:0000313" key="9">
    <source>
        <dbReference type="EMBL" id="KAL3321166.1"/>
    </source>
</evidence>
<name>A0ABD2QNR6_9PLAT</name>
<sequence>MAGNEFSDFIKSIPFLTRYWFCATIILSLSERLGLISPYWLILDSEAIFYKFQIWRPLTALLFFPIRKSTAFHFMINLYFMYSYSTRLENENFAGRRADYAFLLAFAWFCLALLGIMFEMPYFMEAMVIAVLYIWCQHNRETIVQFWFGTSFKAAYLPWVLLAFDFLVNGQFQGPLFGILVGHAFYFFNHQYPSEFGGSCLLKTPAFFYSLFATSGPVQTGFAGPQNFGQRPSSSTGATLLNRRFPGSGNRLGD</sequence>
<dbReference type="AlphaFoldDB" id="A0ABD2QNR6"/>
<feature type="transmembrane region" description="Helical" evidence="7">
    <location>
        <begin position="101"/>
        <end position="134"/>
    </location>
</feature>
<evidence type="ECO:0000256" key="2">
    <source>
        <dbReference type="ARBA" id="ARBA00008917"/>
    </source>
</evidence>
<evidence type="ECO:0000256" key="1">
    <source>
        <dbReference type="ARBA" id="ARBA00004477"/>
    </source>
</evidence>
<reference evidence="9 10" key="1">
    <citation type="submission" date="2024-11" db="EMBL/GenBank/DDBJ databases">
        <title>Adaptive evolution of stress response genes in parasites aligns with host niche diversity.</title>
        <authorList>
            <person name="Hahn C."/>
            <person name="Resl P."/>
        </authorList>
    </citation>
    <scope>NUCLEOTIDE SEQUENCE [LARGE SCALE GENOMIC DNA]</scope>
    <source>
        <strain evidence="9">EGGRZ-B1_66</strain>
        <tissue evidence="9">Body</tissue>
    </source>
</reference>
<organism evidence="9 10">
    <name type="scientific">Cichlidogyrus casuarinus</name>
    <dbReference type="NCBI Taxonomy" id="1844966"/>
    <lineage>
        <taxon>Eukaryota</taxon>
        <taxon>Metazoa</taxon>
        <taxon>Spiralia</taxon>
        <taxon>Lophotrochozoa</taxon>
        <taxon>Platyhelminthes</taxon>
        <taxon>Monogenea</taxon>
        <taxon>Monopisthocotylea</taxon>
        <taxon>Dactylogyridea</taxon>
        <taxon>Ancyrocephalidae</taxon>
        <taxon>Cichlidogyrus</taxon>
    </lineage>
</organism>
<feature type="transmembrane region" description="Helical" evidence="7">
    <location>
        <begin position="54"/>
        <end position="80"/>
    </location>
</feature>
<dbReference type="Proteomes" id="UP001626550">
    <property type="component" value="Unassembled WGS sequence"/>
</dbReference>
<dbReference type="EMBL" id="JBJKFK010000008">
    <property type="protein sequence ID" value="KAL3321166.1"/>
    <property type="molecule type" value="Genomic_DNA"/>
</dbReference>
<keyword evidence="6 7" id="KW-0472">Membrane</keyword>
<feature type="transmembrane region" description="Helical" evidence="7">
    <location>
        <begin position="20"/>
        <end position="42"/>
    </location>
</feature>
<feature type="region of interest" description="Disordered" evidence="8">
    <location>
        <begin position="227"/>
        <end position="254"/>
    </location>
</feature>
<comment type="similarity">
    <text evidence="2 7">Belongs to the derlin family.</text>
</comment>
<dbReference type="SUPFAM" id="SSF144091">
    <property type="entry name" value="Rhomboid-like"/>
    <property type="match status" value="1"/>
</dbReference>
<dbReference type="GO" id="GO:0005789">
    <property type="term" value="C:endoplasmic reticulum membrane"/>
    <property type="evidence" value="ECO:0007669"/>
    <property type="project" value="UniProtKB-SubCell"/>
</dbReference>
<evidence type="ECO:0000256" key="3">
    <source>
        <dbReference type="ARBA" id="ARBA00022692"/>
    </source>
</evidence>
<dbReference type="PANTHER" id="PTHR11009">
    <property type="entry name" value="DER1-LIKE PROTEIN, DERLIN"/>
    <property type="match status" value="1"/>
</dbReference>
<evidence type="ECO:0000313" key="10">
    <source>
        <dbReference type="Proteomes" id="UP001626550"/>
    </source>
</evidence>
<evidence type="ECO:0000256" key="5">
    <source>
        <dbReference type="ARBA" id="ARBA00022989"/>
    </source>
</evidence>
<accession>A0ABD2QNR6</accession>
<comment type="subcellular location">
    <subcellularLocation>
        <location evidence="1 7">Endoplasmic reticulum membrane</location>
        <topology evidence="1 7">Multi-pass membrane protein</topology>
    </subcellularLocation>
</comment>
<dbReference type="Pfam" id="PF04511">
    <property type="entry name" value="DER1"/>
    <property type="match status" value="1"/>
</dbReference>
<gene>
    <name evidence="9" type="primary">DERL1</name>
    <name evidence="9" type="ORF">Ciccas_000161</name>
</gene>
<dbReference type="InterPro" id="IPR035952">
    <property type="entry name" value="Rhomboid-like_sf"/>
</dbReference>
<keyword evidence="10" id="KW-1185">Reference proteome</keyword>
<comment type="caution">
    <text evidence="9">The sequence shown here is derived from an EMBL/GenBank/DDBJ whole genome shotgun (WGS) entry which is preliminary data.</text>
</comment>
<dbReference type="InterPro" id="IPR007599">
    <property type="entry name" value="DER1"/>
</dbReference>
<dbReference type="GO" id="GO:0006950">
    <property type="term" value="P:response to stress"/>
    <property type="evidence" value="ECO:0007669"/>
    <property type="project" value="UniProtKB-ARBA"/>
</dbReference>
<feature type="compositionally biased region" description="Polar residues" evidence="8">
    <location>
        <begin position="227"/>
        <end position="239"/>
    </location>
</feature>
<evidence type="ECO:0000256" key="7">
    <source>
        <dbReference type="RuleBase" id="RU363059"/>
    </source>
</evidence>
<keyword evidence="3 7" id="KW-0812">Transmembrane</keyword>
<comment type="caution">
    <text evidence="7">Lacks conserved residue(s) required for the propagation of feature annotation.</text>
</comment>
<keyword evidence="5 7" id="KW-1133">Transmembrane helix</keyword>
<evidence type="ECO:0000256" key="8">
    <source>
        <dbReference type="SAM" id="MobiDB-lite"/>
    </source>
</evidence>
<comment type="function">
    <text evidence="7">May be involved in the degradation of misfolded endoplasmic reticulum (ER) luminal proteins.</text>
</comment>
<proteinExistence type="inferred from homology"/>
<evidence type="ECO:0000256" key="6">
    <source>
        <dbReference type="ARBA" id="ARBA00023136"/>
    </source>
</evidence>
<protein>
    <recommendedName>
        <fullName evidence="7">Derlin</fullName>
    </recommendedName>
</protein>
<evidence type="ECO:0000256" key="4">
    <source>
        <dbReference type="ARBA" id="ARBA00022824"/>
    </source>
</evidence>